<reference evidence="2" key="2">
    <citation type="submission" date="2015-01" db="EMBL/GenBank/DDBJ databases">
        <title>Evolutionary Origins and Diversification of the Mycorrhizal Mutualists.</title>
        <authorList>
            <consortium name="DOE Joint Genome Institute"/>
            <consortium name="Mycorrhizal Genomics Consortium"/>
            <person name="Kohler A."/>
            <person name="Kuo A."/>
            <person name="Nagy L.G."/>
            <person name="Floudas D."/>
            <person name="Copeland A."/>
            <person name="Barry K.W."/>
            <person name="Cichocki N."/>
            <person name="Veneault-Fourrey C."/>
            <person name="LaButti K."/>
            <person name="Lindquist E.A."/>
            <person name="Lipzen A."/>
            <person name="Lundell T."/>
            <person name="Morin E."/>
            <person name="Murat C."/>
            <person name="Riley R."/>
            <person name="Ohm R."/>
            <person name="Sun H."/>
            <person name="Tunlid A."/>
            <person name="Henrissat B."/>
            <person name="Grigoriev I.V."/>
            <person name="Hibbett D.S."/>
            <person name="Martin F."/>
        </authorList>
    </citation>
    <scope>NUCLEOTIDE SEQUENCE [LARGE SCALE GENOMIC DNA]</scope>
    <source>
        <strain evidence="2">Marx 270</strain>
    </source>
</reference>
<dbReference type="InParanoid" id="A0A0C3JRL6"/>
<dbReference type="Proteomes" id="UP000054217">
    <property type="component" value="Unassembled WGS sequence"/>
</dbReference>
<keyword evidence="2" id="KW-1185">Reference proteome</keyword>
<gene>
    <name evidence="1" type="ORF">M404DRAFT_1004049</name>
</gene>
<protein>
    <submittedName>
        <fullName evidence="1">Uncharacterized protein</fullName>
    </submittedName>
</protein>
<sequence length="55" mass="6092">MTYLSRGTPAHCSAPLHNAFCAFFAQRKPILSARPSRCPRISTTPLPCFPDFPTI</sequence>
<reference evidence="1 2" key="1">
    <citation type="submission" date="2014-04" db="EMBL/GenBank/DDBJ databases">
        <authorList>
            <consortium name="DOE Joint Genome Institute"/>
            <person name="Kuo A."/>
            <person name="Kohler A."/>
            <person name="Costa M.D."/>
            <person name="Nagy L.G."/>
            <person name="Floudas D."/>
            <person name="Copeland A."/>
            <person name="Barry K.W."/>
            <person name="Cichocki N."/>
            <person name="Veneault-Fourrey C."/>
            <person name="LaButti K."/>
            <person name="Lindquist E.A."/>
            <person name="Lipzen A."/>
            <person name="Lundell T."/>
            <person name="Morin E."/>
            <person name="Murat C."/>
            <person name="Sun H."/>
            <person name="Tunlid A."/>
            <person name="Henrissat B."/>
            <person name="Grigoriev I.V."/>
            <person name="Hibbett D.S."/>
            <person name="Martin F."/>
            <person name="Nordberg H.P."/>
            <person name="Cantor M.N."/>
            <person name="Hua S.X."/>
        </authorList>
    </citation>
    <scope>NUCLEOTIDE SEQUENCE [LARGE SCALE GENOMIC DNA]</scope>
    <source>
        <strain evidence="1 2">Marx 270</strain>
    </source>
</reference>
<proteinExistence type="predicted"/>
<evidence type="ECO:0000313" key="2">
    <source>
        <dbReference type="Proteomes" id="UP000054217"/>
    </source>
</evidence>
<dbReference type="AlphaFoldDB" id="A0A0C3JRL6"/>
<dbReference type="HOGENOM" id="CLU_3033383_0_0_1"/>
<dbReference type="EMBL" id="KN831998">
    <property type="protein sequence ID" value="KIO00122.1"/>
    <property type="molecule type" value="Genomic_DNA"/>
</dbReference>
<organism evidence="1 2">
    <name type="scientific">Pisolithus tinctorius Marx 270</name>
    <dbReference type="NCBI Taxonomy" id="870435"/>
    <lineage>
        <taxon>Eukaryota</taxon>
        <taxon>Fungi</taxon>
        <taxon>Dikarya</taxon>
        <taxon>Basidiomycota</taxon>
        <taxon>Agaricomycotina</taxon>
        <taxon>Agaricomycetes</taxon>
        <taxon>Agaricomycetidae</taxon>
        <taxon>Boletales</taxon>
        <taxon>Sclerodermatineae</taxon>
        <taxon>Pisolithaceae</taxon>
        <taxon>Pisolithus</taxon>
    </lineage>
</organism>
<evidence type="ECO:0000313" key="1">
    <source>
        <dbReference type="EMBL" id="KIO00122.1"/>
    </source>
</evidence>
<accession>A0A0C3JRL6</accession>
<name>A0A0C3JRL6_PISTI</name>